<evidence type="ECO:0000313" key="3">
    <source>
        <dbReference type="Proteomes" id="UP000179243"/>
    </source>
</evidence>
<dbReference type="GO" id="GO:0016799">
    <property type="term" value="F:hydrolase activity, hydrolyzing N-glycosyl compounds"/>
    <property type="evidence" value="ECO:0007669"/>
    <property type="project" value="InterPro"/>
</dbReference>
<evidence type="ECO:0000313" key="2">
    <source>
        <dbReference type="EMBL" id="OGK06703.1"/>
    </source>
</evidence>
<dbReference type="Proteomes" id="UP000179243">
    <property type="component" value="Unassembled WGS sequence"/>
</dbReference>
<accession>A0A1F7FJ88</accession>
<dbReference type="EMBL" id="MFYX01000023">
    <property type="protein sequence ID" value="OGK06703.1"/>
    <property type="molecule type" value="Genomic_DNA"/>
</dbReference>
<reference evidence="2 3" key="1">
    <citation type="journal article" date="2016" name="Nat. Commun.">
        <title>Thousands of microbial genomes shed light on interconnected biogeochemical processes in an aquifer system.</title>
        <authorList>
            <person name="Anantharaman K."/>
            <person name="Brown C.T."/>
            <person name="Hug L.A."/>
            <person name="Sharon I."/>
            <person name="Castelle C.J."/>
            <person name="Probst A.J."/>
            <person name="Thomas B.C."/>
            <person name="Singh A."/>
            <person name="Wilkins M.J."/>
            <person name="Karaoz U."/>
            <person name="Brodie E.L."/>
            <person name="Williams K.H."/>
            <person name="Hubbard S.S."/>
            <person name="Banfield J.F."/>
        </authorList>
    </citation>
    <scope>NUCLEOTIDE SEQUENCE [LARGE SCALE GENOMIC DNA]</scope>
</reference>
<dbReference type="SUPFAM" id="SSF53590">
    <property type="entry name" value="Nucleoside hydrolase"/>
    <property type="match status" value="1"/>
</dbReference>
<sequence length="489" mass="54897">MFALSYGAVEFPIAKIAKKPFINATDLYYPPWDYDDVMDVNLLYAMTDSFLDPILQVMDQPYDGRGDGSTWKYIYNYIYGIDVDYGIGLISQLTSITDNGSSQAYRNQDGVNKILAKLSASTEKVTLSATGSARDFAAAFLRDSTLFRQKVDRIYFSCGKDGDIRSDPNMGSDPNSIKILVTNNVPLYFSFSNGTTANYSNSQWSLNLAPYLVITDTINDSMLSTALYWSYWTSMDGGYRMKHNLLERPAVPVGITEAIVKAHPVAFFDEPRDEMSISGVTIDQEIRNVNATKAMWSPINFYHAAGLNIFYGGNRILLDYADSVPGFIKMYSFRPFRAVFDNGFNMSLQAASDSTANVWLYKCNVTETIYQTVMNSVYREFIRRYGRAPDNSINESTWSDTDTKGIALDVFPNPFNSIVSISFNLTVPTDVRISMHDTNGRLIEKIQDQRLSAGNHVRSWNCSERPSGIYMITVKAGNKAYAKGIVLMK</sequence>
<dbReference type="NCBIfam" id="TIGR04183">
    <property type="entry name" value="Por_Secre_tail"/>
    <property type="match status" value="1"/>
</dbReference>
<comment type="caution">
    <text evidence="2">The sequence shown here is derived from an EMBL/GenBank/DDBJ whole genome shotgun (WGS) entry which is preliminary data.</text>
</comment>
<protein>
    <recommendedName>
        <fullName evidence="1">Secretion system C-terminal sorting domain-containing protein</fullName>
    </recommendedName>
</protein>
<gene>
    <name evidence="2" type="ORF">A2519_18700</name>
</gene>
<dbReference type="AlphaFoldDB" id="A0A1F7FJ88"/>
<evidence type="ECO:0000259" key="1">
    <source>
        <dbReference type="Pfam" id="PF18962"/>
    </source>
</evidence>
<dbReference type="InterPro" id="IPR036452">
    <property type="entry name" value="Ribo_hydro-like"/>
</dbReference>
<name>A0A1F7FJ88_UNCRA</name>
<organism evidence="2 3">
    <name type="scientific">Candidatus Raymondbacteria bacterium RIFOXYD12_FULL_49_13</name>
    <dbReference type="NCBI Taxonomy" id="1817890"/>
    <lineage>
        <taxon>Bacteria</taxon>
        <taxon>Raymondiibacteriota</taxon>
    </lineage>
</organism>
<feature type="domain" description="Secretion system C-terminal sorting" evidence="1">
    <location>
        <begin position="410"/>
        <end position="485"/>
    </location>
</feature>
<proteinExistence type="predicted"/>
<dbReference type="InterPro" id="IPR026444">
    <property type="entry name" value="Secre_tail"/>
</dbReference>
<dbReference type="Pfam" id="PF18962">
    <property type="entry name" value="Por_Secre_tail"/>
    <property type="match status" value="1"/>
</dbReference>
<dbReference type="Gene3D" id="2.60.40.4070">
    <property type="match status" value="1"/>
</dbReference>
<dbReference type="Gene3D" id="3.90.245.10">
    <property type="entry name" value="Ribonucleoside hydrolase-like"/>
    <property type="match status" value="1"/>
</dbReference>